<sequence>MAVSKLLAMENKFKCDSEFEKEYKCFMKEYEEAGHMSPNKGLDSSKIKCFLPHHAVQKKDSITTRLFDPLGFLSPCTILIKIFYRQLWLLKLNWDNALPEHFAIKWHKFQREFQQIYHISIPRWLRITEKEIALHGFSDASESTYAYLICAVQRNDYGVTKVTILAAKSKVAPLKPVSIPRLELNEALLLAGLFSVLTNTLKDHVTDSQVVLSWLSSPPRSWKPFIANSTSEILDLIP</sequence>
<dbReference type="EMBL" id="BGPR01001037">
    <property type="protein sequence ID" value="GBM43657.1"/>
    <property type="molecule type" value="Genomic_DNA"/>
</dbReference>
<dbReference type="OrthoDB" id="6428551at2759"/>
<organism evidence="1 2">
    <name type="scientific">Araneus ventricosus</name>
    <name type="common">Orbweaver spider</name>
    <name type="synonym">Epeira ventricosa</name>
    <dbReference type="NCBI Taxonomy" id="182803"/>
    <lineage>
        <taxon>Eukaryota</taxon>
        <taxon>Metazoa</taxon>
        <taxon>Ecdysozoa</taxon>
        <taxon>Arthropoda</taxon>
        <taxon>Chelicerata</taxon>
        <taxon>Arachnida</taxon>
        <taxon>Araneae</taxon>
        <taxon>Araneomorphae</taxon>
        <taxon>Entelegynae</taxon>
        <taxon>Araneoidea</taxon>
        <taxon>Araneidae</taxon>
        <taxon>Araneus</taxon>
    </lineage>
</organism>
<keyword evidence="2" id="KW-1185">Reference proteome</keyword>
<name>A0A4Y2FRL8_ARAVE</name>
<dbReference type="Proteomes" id="UP000499080">
    <property type="component" value="Unassembled WGS sequence"/>
</dbReference>
<dbReference type="PANTHER" id="PTHR47331">
    <property type="entry name" value="PHD-TYPE DOMAIN-CONTAINING PROTEIN"/>
    <property type="match status" value="1"/>
</dbReference>
<evidence type="ECO:0000313" key="1">
    <source>
        <dbReference type="EMBL" id="GBM43657.1"/>
    </source>
</evidence>
<reference evidence="1 2" key="1">
    <citation type="journal article" date="2019" name="Sci. Rep.">
        <title>Orb-weaving spider Araneus ventricosus genome elucidates the spidroin gene catalogue.</title>
        <authorList>
            <person name="Kono N."/>
            <person name="Nakamura H."/>
            <person name="Ohtoshi R."/>
            <person name="Moran D.A.P."/>
            <person name="Shinohara A."/>
            <person name="Yoshida Y."/>
            <person name="Fujiwara M."/>
            <person name="Mori M."/>
            <person name="Tomita M."/>
            <person name="Arakawa K."/>
        </authorList>
    </citation>
    <scope>NUCLEOTIDE SEQUENCE [LARGE SCALE GENOMIC DNA]</scope>
</reference>
<evidence type="ECO:0000313" key="2">
    <source>
        <dbReference type="Proteomes" id="UP000499080"/>
    </source>
</evidence>
<dbReference type="AlphaFoldDB" id="A0A4Y2FRL8"/>
<protein>
    <submittedName>
        <fullName evidence="1">Uncharacterized protein</fullName>
    </submittedName>
</protein>
<accession>A0A4Y2FRL8</accession>
<dbReference type="Pfam" id="PF05380">
    <property type="entry name" value="Peptidase_A17"/>
    <property type="match status" value="1"/>
</dbReference>
<proteinExistence type="predicted"/>
<gene>
    <name evidence="1" type="ORF">AVEN_78029_1</name>
</gene>
<dbReference type="InterPro" id="IPR008042">
    <property type="entry name" value="Retrotrans_Pao"/>
</dbReference>
<comment type="caution">
    <text evidence="1">The sequence shown here is derived from an EMBL/GenBank/DDBJ whole genome shotgun (WGS) entry which is preliminary data.</text>
</comment>